<reference evidence="1" key="1">
    <citation type="journal article" date="2019" name="BMC Genomics">
        <title>A new reference genome for Sorghum bicolor reveals high levels of sequence similarity between sweet and grain genotypes: implications for the genetics of sugar metabolism.</title>
        <authorList>
            <person name="Cooper E.A."/>
            <person name="Brenton Z.W."/>
            <person name="Flinn B.S."/>
            <person name="Jenkins J."/>
            <person name="Shu S."/>
            <person name="Flowers D."/>
            <person name="Luo F."/>
            <person name="Wang Y."/>
            <person name="Xia P."/>
            <person name="Barry K."/>
            <person name="Daum C."/>
            <person name="Lipzen A."/>
            <person name="Yoshinaga Y."/>
            <person name="Schmutz J."/>
            <person name="Saski C."/>
            <person name="Vermerris W."/>
            <person name="Kresovich S."/>
        </authorList>
    </citation>
    <scope>NUCLEOTIDE SEQUENCE</scope>
</reference>
<name>A0A921UZK8_SORBI</name>
<proteinExistence type="predicted"/>
<sequence length="73" mass="8493">MHVGTFLYAHQISQLMSLWLMQPVFRTLWYSVLRVAAGTPRTEEGWFSCKQRDSREGHIHCWGPGCSKLLIDK</sequence>
<comment type="caution">
    <text evidence="1">The sequence shown here is derived from an EMBL/GenBank/DDBJ whole genome shotgun (WGS) entry which is preliminary data.</text>
</comment>
<gene>
    <name evidence="1" type="ORF">BDA96_01G344700</name>
</gene>
<accession>A0A921UZK8</accession>
<dbReference type="EMBL" id="CM027680">
    <property type="protein sequence ID" value="KAG0550509.1"/>
    <property type="molecule type" value="Genomic_DNA"/>
</dbReference>
<organism evidence="1 2">
    <name type="scientific">Sorghum bicolor</name>
    <name type="common">Sorghum</name>
    <name type="synonym">Sorghum vulgare</name>
    <dbReference type="NCBI Taxonomy" id="4558"/>
    <lineage>
        <taxon>Eukaryota</taxon>
        <taxon>Viridiplantae</taxon>
        <taxon>Streptophyta</taxon>
        <taxon>Embryophyta</taxon>
        <taxon>Tracheophyta</taxon>
        <taxon>Spermatophyta</taxon>
        <taxon>Magnoliopsida</taxon>
        <taxon>Liliopsida</taxon>
        <taxon>Poales</taxon>
        <taxon>Poaceae</taxon>
        <taxon>PACMAD clade</taxon>
        <taxon>Panicoideae</taxon>
        <taxon>Andropogonodae</taxon>
        <taxon>Andropogoneae</taxon>
        <taxon>Sorghinae</taxon>
        <taxon>Sorghum</taxon>
    </lineage>
</organism>
<dbReference type="Proteomes" id="UP000807115">
    <property type="component" value="Chromosome 1"/>
</dbReference>
<reference evidence="1" key="2">
    <citation type="submission" date="2020-10" db="EMBL/GenBank/DDBJ databases">
        <authorList>
            <person name="Cooper E.A."/>
            <person name="Brenton Z.W."/>
            <person name="Flinn B.S."/>
            <person name="Jenkins J."/>
            <person name="Shu S."/>
            <person name="Flowers D."/>
            <person name="Luo F."/>
            <person name="Wang Y."/>
            <person name="Xia P."/>
            <person name="Barry K."/>
            <person name="Daum C."/>
            <person name="Lipzen A."/>
            <person name="Yoshinaga Y."/>
            <person name="Schmutz J."/>
            <person name="Saski C."/>
            <person name="Vermerris W."/>
            <person name="Kresovich S."/>
        </authorList>
    </citation>
    <scope>NUCLEOTIDE SEQUENCE</scope>
</reference>
<evidence type="ECO:0000313" key="1">
    <source>
        <dbReference type="EMBL" id="KAG0550509.1"/>
    </source>
</evidence>
<dbReference type="AlphaFoldDB" id="A0A921UZK8"/>
<evidence type="ECO:0000313" key="2">
    <source>
        <dbReference type="Proteomes" id="UP000807115"/>
    </source>
</evidence>
<protein>
    <submittedName>
        <fullName evidence="1">Uncharacterized protein</fullName>
    </submittedName>
</protein>